<organism evidence="3 4">
    <name type="scientific">Leptidea sinapis</name>
    <dbReference type="NCBI Taxonomy" id="189913"/>
    <lineage>
        <taxon>Eukaryota</taxon>
        <taxon>Metazoa</taxon>
        <taxon>Ecdysozoa</taxon>
        <taxon>Arthropoda</taxon>
        <taxon>Hexapoda</taxon>
        <taxon>Insecta</taxon>
        <taxon>Pterygota</taxon>
        <taxon>Neoptera</taxon>
        <taxon>Endopterygota</taxon>
        <taxon>Lepidoptera</taxon>
        <taxon>Glossata</taxon>
        <taxon>Ditrysia</taxon>
        <taxon>Papilionoidea</taxon>
        <taxon>Pieridae</taxon>
        <taxon>Dismorphiinae</taxon>
        <taxon>Leptidea</taxon>
    </lineage>
</organism>
<accession>A0A5E4Q049</accession>
<dbReference type="Proteomes" id="UP000324832">
    <property type="component" value="Unassembled WGS sequence"/>
</dbReference>
<keyword evidence="4" id="KW-1185">Reference proteome</keyword>
<sequence>MFELWSYCIVICGVLQSTVPAFELNFDNPLIAHRGLGWPHDLHVTENHEALMKLIIDLDNQNSCVLTTPVGAKFDISTPPSDRYESWGDGCGVRLKTVMKGDEGRWRLTASNASESITGWTELYVIEEPPTNYSTPIWLQDGKTNVQVNLSNIHNLYCLVAKPFEESSLVSGDCKVTLPRITRAVQGTWSVVLGLPGKVNEVQLSRRVVVEGERLHVGYTHESDTNKLNLYCNILHSDKNITFCRFQRTPQTNGFNVVDGLSDGSHSYYGDGFALRHCGMTIEHPTQDDYGTWRCSVGVEFVADNHVEHLPPLQALISVAPRVSMRRRRDLHEESKAVFIQEGGTLNLMCHADVSLMYCWFQHPNGSQFTPTQLLNEHQPFWYTGAGLDTGECGISFAHVTRNDSGSWTCHMGPRGHSGIEAIEDIEVRVTGSLAANKIKLNVHVGAELTLYCHTSNGNRPLDYCRFLSPTFLGLNIDSSITQENAILNRFYFTPGRSIDYGDCSLTISSIQEEDIGQWTCAAKLADEVMEARDTIMVKANTINSSIMSRRSQKPPLSPCGLSDMGALPLKTEKTTYFF</sequence>
<reference evidence="3 4" key="1">
    <citation type="submission" date="2017-07" db="EMBL/GenBank/DDBJ databases">
        <authorList>
            <person name="Talla V."/>
            <person name="Backstrom N."/>
        </authorList>
    </citation>
    <scope>NUCLEOTIDE SEQUENCE [LARGE SCALE GENOMIC DNA]</scope>
</reference>
<dbReference type="PROSITE" id="PS50835">
    <property type="entry name" value="IG_LIKE"/>
    <property type="match status" value="1"/>
</dbReference>
<dbReference type="InterPro" id="IPR013783">
    <property type="entry name" value="Ig-like_fold"/>
</dbReference>
<protein>
    <recommendedName>
        <fullName evidence="2">Ig-like domain-containing protein</fullName>
    </recommendedName>
</protein>
<dbReference type="SUPFAM" id="SSF48726">
    <property type="entry name" value="Immunoglobulin"/>
    <property type="match status" value="2"/>
</dbReference>
<gene>
    <name evidence="3" type="ORF">LSINAPIS_LOCUS4257</name>
</gene>
<dbReference type="EMBL" id="FZQP02001114">
    <property type="protein sequence ID" value="VVC91621.1"/>
    <property type="molecule type" value="Genomic_DNA"/>
</dbReference>
<proteinExistence type="predicted"/>
<dbReference type="InterPro" id="IPR036179">
    <property type="entry name" value="Ig-like_dom_sf"/>
</dbReference>
<dbReference type="AlphaFoldDB" id="A0A5E4Q049"/>
<evidence type="ECO:0000313" key="3">
    <source>
        <dbReference type="EMBL" id="VVC91621.1"/>
    </source>
</evidence>
<feature type="domain" description="Ig-like" evidence="2">
    <location>
        <begin position="321"/>
        <end position="427"/>
    </location>
</feature>
<dbReference type="SMART" id="SM00409">
    <property type="entry name" value="IG"/>
    <property type="match status" value="3"/>
</dbReference>
<dbReference type="InterPro" id="IPR007110">
    <property type="entry name" value="Ig-like_dom"/>
</dbReference>
<dbReference type="InterPro" id="IPR003599">
    <property type="entry name" value="Ig_sub"/>
</dbReference>
<evidence type="ECO:0000259" key="2">
    <source>
        <dbReference type="PROSITE" id="PS50835"/>
    </source>
</evidence>
<evidence type="ECO:0000256" key="1">
    <source>
        <dbReference type="SAM" id="SignalP"/>
    </source>
</evidence>
<dbReference type="Gene3D" id="2.60.40.10">
    <property type="entry name" value="Immunoglobulins"/>
    <property type="match status" value="1"/>
</dbReference>
<evidence type="ECO:0000313" key="4">
    <source>
        <dbReference type="Proteomes" id="UP000324832"/>
    </source>
</evidence>
<feature type="chain" id="PRO_5022687373" description="Ig-like domain-containing protein" evidence="1">
    <location>
        <begin position="22"/>
        <end position="579"/>
    </location>
</feature>
<name>A0A5E4Q049_9NEOP</name>
<feature type="signal peptide" evidence="1">
    <location>
        <begin position="1"/>
        <end position="21"/>
    </location>
</feature>
<keyword evidence="1" id="KW-0732">Signal</keyword>